<feature type="transmembrane region" description="Helical" evidence="1">
    <location>
        <begin position="100"/>
        <end position="117"/>
    </location>
</feature>
<feature type="transmembrane region" description="Helical" evidence="1">
    <location>
        <begin position="211"/>
        <end position="233"/>
    </location>
</feature>
<keyword evidence="1" id="KW-0812">Transmembrane</keyword>
<evidence type="ECO:0008006" key="4">
    <source>
        <dbReference type="Google" id="ProtNLM"/>
    </source>
</evidence>
<dbReference type="InterPro" id="IPR025238">
    <property type="entry name" value="DUF4184"/>
</dbReference>
<keyword evidence="1" id="KW-0472">Membrane</keyword>
<feature type="transmembrane region" description="Helical" evidence="1">
    <location>
        <begin position="49"/>
        <end position="71"/>
    </location>
</feature>
<dbReference type="Pfam" id="PF13803">
    <property type="entry name" value="DUF4184"/>
    <property type="match status" value="1"/>
</dbReference>
<dbReference type="RefSeq" id="WP_073444854.1">
    <property type="nucleotide sequence ID" value="NZ_FRBK01000006.1"/>
</dbReference>
<dbReference type="AlphaFoldDB" id="A0A9X8QSU3"/>
<evidence type="ECO:0000313" key="3">
    <source>
        <dbReference type="Proteomes" id="UP000184388"/>
    </source>
</evidence>
<accession>A0A9X8QSU3</accession>
<organism evidence="2 3">
    <name type="scientific">Streptomyces yunnanensis</name>
    <dbReference type="NCBI Taxonomy" id="156453"/>
    <lineage>
        <taxon>Bacteria</taxon>
        <taxon>Bacillati</taxon>
        <taxon>Actinomycetota</taxon>
        <taxon>Actinomycetes</taxon>
        <taxon>Kitasatosporales</taxon>
        <taxon>Streptomycetaceae</taxon>
        <taxon>Streptomyces</taxon>
    </lineage>
</organism>
<feature type="transmembrane region" description="Helical" evidence="1">
    <location>
        <begin position="171"/>
        <end position="191"/>
    </location>
</feature>
<sequence length="246" mass="26276">MPFTLVHPAAVIPLARGRLVPSALAAGAIAPDWAGLLPVPDAGLLSHTWLGAVTVDALLAVILLALFHGLLKRPVADLSPDGWRARLAGPVGGFRWRSPWLLPSVVIGAATHILWDGVTHGDFVEWGPWTQLVQDGSSVLGLLLIGWWLVRWYRTAPAAEASGLLTRTGRNAARWIIGGAVTLTAASRLVFPPRPLNGEFPTGFALLWWHATNMLLAGVSIALVALAGYAVLWQLRALFVARRSAA</sequence>
<reference evidence="3" key="1">
    <citation type="submission" date="2016-11" db="EMBL/GenBank/DDBJ databases">
        <authorList>
            <person name="Jaros S."/>
            <person name="Januszkiewicz K."/>
            <person name="Wedrychowicz H."/>
        </authorList>
    </citation>
    <scope>NUCLEOTIDE SEQUENCE [LARGE SCALE GENOMIC DNA]</scope>
    <source>
        <strain evidence="3">CGMCC 4.3555</strain>
    </source>
</reference>
<dbReference type="EMBL" id="FRBK01000006">
    <property type="protein sequence ID" value="SHL84732.1"/>
    <property type="molecule type" value="Genomic_DNA"/>
</dbReference>
<evidence type="ECO:0000256" key="1">
    <source>
        <dbReference type="SAM" id="Phobius"/>
    </source>
</evidence>
<protein>
    <recommendedName>
        <fullName evidence="4">DUF4184 family protein</fullName>
    </recommendedName>
</protein>
<evidence type="ECO:0000313" key="2">
    <source>
        <dbReference type="EMBL" id="SHL84732.1"/>
    </source>
</evidence>
<gene>
    <name evidence="2" type="ORF">SAMN05216268_106404</name>
</gene>
<keyword evidence="1" id="KW-1133">Transmembrane helix</keyword>
<comment type="caution">
    <text evidence="2">The sequence shown here is derived from an EMBL/GenBank/DDBJ whole genome shotgun (WGS) entry which is preliminary data.</text>
</comment>
<feature type="transmembrane region" description="Helical" evidence="1">
    <location>
        <begin position="129"/>
        <end position="150"/>
    </location>
</feature>
<name>A0A9X8QSU3_9ACTN</name>
<dbReference type="Proteomes" id="UP000184388">
    <property type="component" value="Unassembled WGS sequence"/>
</dbReference>
<proteinExistence type="predicted"/>